<dbReference type="AlphaFoldDB" id="A0A4S8M300"/>
<evidence type="ECO:0000313" key="4">
    <source>
        <dbReference type="Proteomes" id="UP000297245"/>
    </source>
</evidence>
<reference evidence="3 4" key="1">
    <citation type="journal article" date="2019" name="Nat. Ecol. Evol.">
        <title>Megaphylogeny resolves global patterns of mushroom evolution.</title>
        <authorList>
            <person name="Varga T."/>
            <person name="Krizsan K."/>
            <person name="Foldi C."/>
            <person name="Dima B."/>
            <person name="Sanchez-Garcia M."/>
            <person name="Sanchez-Ramirez S."/>
            <person name="Szollosi G.J."/>
            <person name="Szarkandi J.G."/>
            <person name="Papp V."/>
            <person name="Albert L."/>
            <person name="Andreopoulos W."/>
            <person name="Angelini C."/>
            <person name="Antonin V."/>
            <person name="Barry K.W."/>
            <person name="Bougher N.L."/>
            <person name="Buchanan P."/>
            <person name="Buyck B."/>
            <person name="Bense V."/>
            <person name="Catcheside P."/>
            <person name="Chovatia M."/>
            <person name="Cooper J."/>
            <person name="Damon W."/>
            <person name="Desjardin D."/>
            <person name="Finy P."/>
            <person name="Geml J."/>
            <person name="Haridas S."/>
            <person name="Hughes K."/>
            <person name="Justo A."/>
            <person name="Karasinski D."/>
            <person name="Kautmanova I."/>
            <person name="Kiss B."/>
            <person name="Kocsube S."/>
            <person name="Kotiranta H."/>
            <person name="LaButti K.M."/>
            <person name="Lechner B.E."/>
            <person name="Liimatainen K."/>
            <person name="Lipzen A."/>
            <person name="Lukacs Z."/>
            <person name="Mihaltcheva S."/>
            <person name="Morgado L.N."/>
            <person name="Niskanen T."/>
            <person name="Noordeloos M.E."/>
            <person name="Ohm R.A."/>
            <person name="Ortiz-Santana B."/>
            <person name="Ovrebo C."/>
            <person name="Racz N."/>
            <person name="Riley R."/>
            <person name="Savchenko A."/>
            <person name="Shiryaev A."/>
            <person name="Soop K."/>
            <person name="Spirin V."/>
            <person name="Szebenyi C."/>
            <person name="Tomsovsky M."/>
            <person name="Tulloss R.E."/>
            <person name="Uehling J."/>
            <person name="Grigoriev I.V."/>
            <person name="Vagvolgyi C."/>
            <person name="Papp T."/>
            <person name="Martin F.M."/>
            <person name="Miettinen O."/>
            <person name="Hibbett D.S."/>
            <person name="Nagy L.G."/>
        </authorList>
    </citation>
    <scope>NUCLEOTIDE SEQUENCE [LARGE SCALE GENOMIC DNA]</scope>
    <source>
        <strain evidence="3 4">CBS 962.96</strain>
    </source>
</reference>
<sequence length="693" mass="81514">MVSNARAPTISRKKMRRARNDADSDTSEYHSDERIAARPRKRQRREASGPPKRKIRSVKPDLKAATPAEYRRTRGKRGLLEKFMNDFPLELKFEVFRHLEPLDVLRLARTSKSLRAILMSRSSSDIWRAARSNVEGLPPLPHDLNEPQYANLAFDPHCHNCMTRCETIIWGCRMRCCKKCLPKVFCDYDELRARFLWSSHFQDMLWWACPQLDFDLEGIKSPWGSGPAWIGVIPSATEKIALQLEKLSPEEYKDWIDAQKVLSEVITEFQHVEACIKWRRSKTEERSKQLATIRSRRKETIIQRLNDLGWGETVKELLESHDDPFSSHRLVNQAKDLTDRVSMWTGWRNIEGPLVEFLAERRANFQAEKRLDTLRYRCTILRHMYKARSDCTDPNFPMPSIGHAMMSWRVFDNIWKIPFDQESIEAEVQECFQKLTPLISEWHSHVKRSLLEIVQRELPHTRLPDLALAKTVFECNSCGEYLWYADAFVHKCLITIGPQDQAREEARRLEFLDLGLPYDPYEEFDLGIWRVDVLRYSHEASRKAIMTMEVCGLDIETTTVDDLHILNPIMECLTCADDDDDAGRTRTFLRWEHVILHNDQCEDIVRLSDEDFQNLREQIENWERNEMNSAMFYTSDPLRCKLCHYPGNLKDIKSHLKRRHKVGKMTKEHWRWNPGRVHLEKRVGIPLWDRIGT</sequence>
<name>A0A4S8M300_DENBC</name>
<feature type="region of interest" description="Disordered" evidence="1">
    <location>
        <begin position="1"/>
        <end position="70"/>
    </location>
</feature>
<dbReference type="PROSITE" id="PS50181">
    <property type="entry name" value="FBOX"/>
    <property type="match status" value="1"/>
</dbReference>
<evidence type="ECO:0000256" key="1">
    <source>
        <dbReference type="SAM" id="MobiDB-lite"/>
    </source>
</evidence>
<dbReference type="Pfam" id="PF00646">
    <property type="entry name" value="F-box"/>
    <property type="match status" value="1"/>
</dbReference>
<dbReference type="CDD" id="cd09917">
    <property type="entry name" value="F-box_SF"/>
    <property type="match status" value="1"/>
</dbReference>
<proteinExistence type="predicted"/>
<dbReference type="OrthoDB" id="2322499at2759"/>
<gene>
    <name evidence="3" type="ORF">K435DRAFT_892881</name>
</gene>
<dbReference type="InterPro" id="IPR036047">
    <property type="entry name" value="F-box-like_dom_sf"/>
</dbReference>
<dbReference type="SUPFAM" id="SSF81383">
    <property type="entry name" value="F-box domain"/>
    <property type="match status" value="1"/>
</dbReference>
<evidence type="ECO:0000259" key="2">
    <source>
        <dbReference type="PROSITE" id="PS50181"/>
    </source>
</evidence>
<feature type="compositionally biased region" description="Basic and acidic residues" evidence="1">
    <location>
        <begin position="18"/>
        <end position="36"/>
    </location>
</feature>
<feature type="domain" description="F-box" evidence="2">
    <location>
        <begin position="81"/>
        <end position="130"/>
    </location>
</feature>
<dbReference type="InterPro" id="IPR001810">
    <property type="entry name" value="F-box_dom"/>
</dbReference>
<accession>A0A4S8M300</accession>
<dbReference type="EMBL" id="ML179179">
    <property type="protein sequence ID" value="THU96350.1"/>
    <property type="molecule type" value="Genomic_DNA"/>
</dbReference>
<protein>
    <recommendedName>
        <fullName evidence="2">F-box domain-containing protein</fullName>
    </recommendedName>
</protein>
<dbReference type="Proteomes" id="UP000297245">
    <property type="component" value="Unassembled WGS sequence"/>
</dbReference>
<evidence type="ECO:0000313" key="3">
    <source>
        <dbReference type="EMBL" id="THU96350.1"/>
    </source>
</evidence>
<organism evidence="3 4">
    <name type="scientific">Dendrothele bispora (strain CBS 962.96)</name>
    <dbReference type="NCBI Taxonomy" id="1314807"/>
    <lineage>
        <taxon>Eukaryota</taxon>
        <taxon>Fungi</taxon>
        <taxon>Dikarya</taxon>
        <taxon>Basidiomycota</taxon>
        <taxon>Agaricomycotina</taxon>
        <taxon>Agaricomycetes</taxon>
        <taxon>Agaricomycetidae</taxon>
        <taxon>Agaricales</taxon>
        <taxon>Agaricales incertae sedis</taxon>
        <taxon>Dendrothele</taxon>
    </lineage>
</organism>
<keyword evidence="4" id="KW-1185">Reference proteome</keyword>
<dbReference type="SMART" id="SM00256">
    <property type="entry name" value="FBOX"/>
    <property type="match status" value="1"/>
</dbReference>